<dbReference type="SUPFAM" id="SSF49899">
    <property type="entry name" value="Concanavalin A-like lectins/glucanases"/>
    <property type="match status" value="1"/>
</dbReference>
<proteinExistence type="predicted"/>
<feature type="region of interest" description="Disordered" evidence="3">
    <location>
        <begin position="830"/>
        <end position="862"/>
    </location>
</feature>
<dbReference type="Gene3D" id="3.40.50.1110">
    <property type="entry name" value="SGNH hydrolase"/>
    <property type="match status" value="2"/>
</dbReference>
<dbReference type="InterPro" id="IPR001791">
    <property type="entry name" value="Laminin_G"/>
</dbReference>
<dbReference type="RefSeq" id="WP_073452615.1">
    <property type="nucleotide sequence ID" value="NZ_FQYL01000005.1"/>
</dbReference>
<evidence type="ECO:0000259" key="4">
    <source>
        <dbReference type="PROSITE" id="PS50025"/>
    </source>
</evidence>
<feature type="repeat" description="Cell wall-binding" evidence="2">
    <location>
        <begin position="875"/>
        <end position="894"/>
    </location>
</feature>
<evidence type="ECO:0000313" key="6">
    <source>
        <dbReference type="Proteomes" id="UP000184390"/>
    </source>
</evidence>
<dbReference type="Gene3D" id="2.60.120.200">
    <property type="match status" value="1"/>
</dbReference>
<evidence type="ECO:0000256" key="2">
    <source>
        <dbReference type="PROSITE-ProRule" id="PRU00591"/>
    </source>
</evidence>
<dbReference type="Pfam" id="PF19127">
    <property type="entry name" value="Choline_bind_3"/>
    <property type="match status" value="1"/>
</dbReference>
<dbReference type="Pfam" id="PF13472">
    <property type="entry name" value="Lipase_GDSL_2"/>
    <property type="match status" value="1"/>
</dbReference>
<feature type="compositionally biased region" description="Basic and acidic residues" evidence="3">
    <location>
        <begin position="844"/>
        <end position="855"/>
    </location>
</feature>
<dbReference type="PANTHER" id="PTHR30383">
    <property type="entry name" value="THIOESTERASE 1/PROTEASE 1/LYSOPHOSPHOLIPASE L1"/>
    <property type="match status" value="1"/>
</dbReference>
<dbReference type="InterPro" id="IPR013320">
    <property type="entry name" value="ConA-like_dom_sf"/>
</dbReference>
<accession>A0ABY1I9R0</accession>
<sequence length="936" mass="99430">MRGLHHGTVLIRFRSRGTNAPGLLLGARKAGAALGAVPGKELDRVPDVASFFVKKDGGVVRYALPQGQAESALGAGRDQWHMAAFSSTDAKTMRLTVDGREVFSTTNTAFDGLLSALTGINEVSIGGYREADGTVRHGFTGEISDVLVTSQAVSDEDAKTITLAGARSDGPGGARAELFNDSPDNTWAFTGGADVAGGFSQTRGVRNYVGQFEEYIRWDRAQSGNKVHAMQRYTVNLARPGAVLSDVVADFDTRVAPLSPKATAYLIGPDDYAADEAGVPAFQGSLRQFIDKAVGVRSGAFAVVQLPYQPKEGADLAERYAAAAKDVVNEYAGKPVIHSRIIIVDHLSQTRADSDFTSAVLRADSALTARGHLILGRQLADATIGLPSDFPGKGVAVDRKESPAPTTFRTETPTAALKSGSLSVSIPQEVGGRWRVEARVILSDEDTDLAPPKVGATLSSVSVDAGGTAPLRGLPGTGRVEIVTTSADGAQRLTTLRGDLASGSFSPAAATPIERLSGKLGQGRPLTWLFMGDFITHGALHTKGYDAVPQVVEKYVHEVLGRKDDVVVNTAVSGSTTADTLAQIGPRLENYPADVVSLMIGTNDSTNAATPPETYRKNLRTIIERIRAKNPDAVIILRTPTPGSRSEQVKPYVAIMKQLGAEDDGLVVVDQFTRWQESAESYPWLISDPADANKVDQILMGNNLHPGFNGQRYMARLFLSALGLWTPDNEQAVLQYEPAISAAQAPAPGITVSAAASGTTATVDLQPFTQPQVGAIGDIAVTVSGKDEGWSVTRVVPAGQAEATFESLPNASSYVATAIAYRTGSPVRVASGEAGAQGPGDAPRPPERPQPEATDHWVPQPDGTWRFQRADGSWATGWLNDRGTWYLLDSAGTMRTGWALDAGNWYYLRESGAMATGWVRLGPDWHRFSESGEWIG</sequence>
<evidence type="ECO:0000256" key="1">
    <source>
        <dbReference type="ARBA" id="ARBA00022737"/>
    </source>
</evidence>
<name>A0ABY1I9R0_9ACTO</name>
<dbReference type="PROSITE" id="PS51170">
    <property type="entry name" value="CW"/>
    <property type="match status" value="2"/>
</dbReference>
<evidence type="ECO:0000313" key="5">
    <source>
        <dbReference type="EMBL" id="SHI81878.1"/>
    </source>
</evidence>
<dbReference type="InterPro" id="IPR036514">
    <property type="entry name" value="SGNH_hydro_sf"/>
</dbReference>
<dbReference type="EMBL" id="FQYL01000005">
    <property type="protein sequence ID" value="SHI81878.1"/>
    <property type="molecule type" value="Genomic_DNA"/>
</dbReference>
<dbReference type="InterPro" id="IPR051532">
    <property type="entry name" value="Ester_Hydrolysis_Enzymes"/>
</dbReference>
<feature type="domain" description="Laminin G" evidence="4">
    <location>
        <begin position="1"/>
        <end position="174"/>
    </location>
</feature>
<comment type="caution">
    <text evidence="5">The sequence shown here is derived from an EMBL/GenBank/DDBJ whole genome shotgun (WGS) entry which is preliminary data.</text>
</comment>
<dbReference type="Proteomes" id="UP000184390">
    <property type="component" value="Unassembled WGS sequence"/>
</dbReference>
<organism evidence="5 6">
    <name type="scientific">Actinomyces denticolens</name>
    <dbReference type="NCBI Taxonomy" id="52767"/>
    <lineage>
        <taxon>Bacteria</taxon>
        <taxon>Bacillati</taxon>
        <taxon>Actinomycetota</taxon>
        <taxon>Actinomycetes</taxon>
        <taxon>Actinomycetales</taxon>
        <taxon>Actinomycetaceae</taxon>
        <taxon>Actinomyces</taxon>
    </lineage>
</organism>
<dbReference type="PROSITE" id="PS50025">
    <property type="entry name" value="LAM_G_DOMAIN"/>
    <property type="match status" value="1"/>
</dbReference>
<evidence type="ECO:0000256" key="3">
    <source>
        <dbReference type="SAM" id="MobiDB-lite"/>
    </source>
</evidence>
<dbReference type="PANTHER" id="PTHR30383:SF5">
    <property type="entry name" value="SGNH HYDROLASE-TYPE ESTERASE DOMAIN-CONTAINING PROTEIN"/>
    <property type="match status" value="1"/>
</dbReference>
<gene>
    <name evidence="5" type="ORF">SAMN05216246_105112</name>
</gene>
<dbReference type="CDD" id="cd00229">
    <property type="entry name" value="SGNH_hydrolase"/>
    <property type="match status" value="1"/>
</dbReference>
<dbReference type="InterPro" id="IPR013830">
    <property type="entry name" value="SGNH_hydro"/>
</dbReference>
<protein>
    <submittedName>
        <fullName evidence="5">Cell wall binding repeat-containing protein</fullName>
    </submittedName>
</protein>
<dbReference type="Gene3D" id="2.10.270.20">
    <property type="match status" value="1"/>
</dbReference>
<feature type="repeat" description="Cell wall-binding" evidence="2">
    <location>
        <begin position="895"/>
        <end position="914"/>
    </location>
</feature>
<keyword evidence="6" id="KW-1185">Reference proteome</keyword>
<dbReference type="SUPFAM" id="SSF52266">
    <property type="entry name" value="SGNH hydrolase"/>
    <property type="match status" value="2"/>
</dbReference>
<dbReference type="InterPro" id="IPR018337">
    <property type="entry name" value="Cell_wall/Cho-bd_repeat"/>
</dbReference>
<reference evidence="5 6" key="1">
    <citation type="submission" date="2016-11" db="EMBL/GenBank/DDBJ databases">
        <authorList>
            <person name="Varghese N."/>
            <person name="Submissions S."/>
        </authorList>
    </citation>
    <scope>NUCLEOTIDE SEQUENCE [LARGE SCALE GENOMIC DNA]</scope>
    <source>
        <strain evidence="5 6">PA</strain>
    </source>
</reference>
<dbReference type="SUPFAM" id="SSF69360">
    <property type="entry name" value="Cell wall binding repeat"/>
    <property type="match status" value="1"/>
</dbReference>
<keyword evidence="1" id="KW-0677">Repeat</keyword>